<feature type="compositionally biased region" description="Acidic residues" evidence="1">
    <location>
        <begin position="341"/>
        <end position="351"/>
    </location>
</feature>
<evidence type="ECO:0000313" key="4">
    <source>
        <dbReference type="Proteomes" id="UP000244803"/>
    </source>
</evidence>
<reference evidence="3" key="1">
    <citation type="submission" date="2022-07" db="EMBL/GenBank/DDBJ databases">
        <title>Evaluation of T. orientalis genome assembly methods using nanopore sequencing and analysis of variation between genomes.</title>
        <authorList>
            <person name="Yam J."/>
            <person name="Micallef M.L."/>
            <person name="Liu M."/>
            <person name="Djordjevic S.P."/>
            <person name="Bogema D.R."/>
            <person name="Jenkins C."/>
        </authorList>
    </citation>
    <scope>NUCLEOTIDE SEQUENCE</scope>
    <source>
        <strain evidence="3">Fish Creek</strain>
    </source>
</reference>
<feature type="compositionally biased region" description="Low complexity" evidence="1">
    <location>
        <begin position="218"/>
        <end position="231"/>
    </location>
</feature>
<dbReference type="InterPro" id="IPR007480">
    <property type="entry name" value="DUF529"/>
</dbReference>
<dbReference type="Pfam" id="PF04385">
    <property type="entry name" value="FAINT"/>
    <property type="match status" value="2"/>
</dbReference>
<dbReference type="InterPro" id="IPR052828">
    <property type="entry name" value="NELF-A_domain"/>
</dbReference>
<feature type="compositionally biased region" description="Low complexity" evidence="1">
    <location>
        <begin position="388"/>
        <end position="488"/>
    </location>
</feature>
<keyword evidence="2" id="KW-0732">Signal</keyword>
<dbReference type="EMBL" id="CP056066">
    <property type="protein sequence ID" value="UKJ88548.1"/>
    <property type="molecule type" value="Genomic_DNA"/>
</dbReference>
<feature type="compositionally biased region" description="Low complexity" evidence="1">
    <location>
        <begin position="127"/>
        <end position="157"/>
    </location>
</feature>
<feature type="compositionally biased region" description="Polar residues" evidence="1">
    <location>
        <begin position="236"/>
        <end position="259"/>
    </location>
</feature>
<name>A0A976QQ49_THEOR</name>
<dbReference type="Proteomes" id="UP000244803">
    <property type="component" value="Chromosome 3"/>
</dbReference>
<gene>
    <name evidence="3" type="ORF">MACJ_001791</name>
</gene>
<sequence length="1719" mass="193903">MDIYTIFKSLLIFLLLCYGKKFIDANESQKTEVVSQQSAGSSSTTFTLDSDDEDSGKSKAEVVEATSGSTPQPRQRAGAPAQRGNQGGSQPVTISLDDDDDNKDSKPQAQAQAQPQAAAQGPRQIRAVAVGASSAPAAQPRARAQPQAAGQPGQSPAKGVSISLEDDDDKKDSKPQAQAQAQPQPKPQPQSQPQPQAQAAPQGPRQIKAVPVAAAPLANQPKPAQTTAAPAGNQPKPAQTTAAPSGNQPKPQSTTTHGTTFKYVSESETGTEAESGVEIELDDHPQPSGPEAKPSTQKTAPAQKDTKTETGSRDSTPQRESQAKLPLVKPSRLATIPAVPEETDAGSDIDLSDPSPPQPQQAQPAQQPPPQQVKQAQPQAQPAPQPQSRPAQPQQAQPQAQPTPQAQPQVRPVQAQPAQAQQPRPQAQPSPQVRPQAQPSPQVRPVQQPSPQVRAVRPQIRPVQPQQVQPQPQAQPAQQAQPQARPAQSTSPLNMLNISEPVEITTSSGTDQISVNDRTKFGFEEYAYGYLFKFSNANRCVGIKYGDKEIWKYAGNPENVYPKSICLRKDNPVILFEFEGCYYLYGCVENKFKFIHYDEFYAVYNKIKVITQNLGKFNENDTKAYDVIHYGLMFEYRFKHNHLCSEVMYNDKKAWSYDFVLYGDNFPTVLYFDVISPIMISLFITNTPYVFINHNEEWKGVEEVFKMQSQPVLPSKVPATPRAPSLKSAHDTPSTGKTIEIEDSEAEGPPSVSASQTTHVLPDTDAGSEIEIDTHPSQPPSPGDAQRPRVPHIRPSQVQEAARTTQLETDGSDLDLGSDIEVTEVRRGAGPSKQAHQDYDEFPIETQEEQLFVHQQPVKLVVLDIQDMQTTRFINYSYDVMTKTHIYTPKPTYSIKEVKMDDYVFWNATNDNYGFGVIFIEDLSGKPFLKVFIPEKDDLDDNEKTKIIEKEIEERTGKKPMGPPEADDVLIPPDAPVPEEKPSEEESTERKMPIMVDITKKDSTEQYDYSKRNPECGMYTPKHNFIFKLVKASRLIRSDVEIWCPESEEEYVTKVFIDLLGILSDTYNVTLFLVNGNVKHFTLLNERWIEVDPAVLLDISKTQSTYEFDCAKDEKNDIMTFTPRGHFLFKGVKRTHGMGLHKSVVDIWNAKNRCDYARKAVVKSTKKSEKYLLLYLISGGYKLFYRSDKGKIWRDESANLSSFNNLRTYGIDLDEESMDKVAADKYLSLRITDGVKIPVTLNIENKKNANEFYYVVNGPIVSYIPKHNIVFDNLVYKSSVHDVAIWTAQDAYQHAYRVVMGNNPWNPYKKRSMALILLNGNFTFFEEFEDYVDWRDTTETRYSLLKLKMYALDRDLSGRYREIGSGEYKINSLAFLYGYTFNPGVECLEIRYRNLPIWKYGDNTRGGFPRGIYLNIANNGFYIKYFDRWMFVDMDQARAKYSKATPASLKKMRPETPKTYALSCPLLVTNIRVTTLIGGKPFVHHLSHFTLLEGYLVSTFEFTEKLFKVEYAEKTVWKHKLIRYGTHYPNKLYFDHLGYLIVSFTDNWYYVYEYSVERWKIVCKNEIDKPDDLPGMAIITDEVQPLVGEQPSLLVPGKPERPQEVEDQHIRIQAEIPKPSEPQVDILPPADKSLITLDLQVIEDDRYEISYLPNKVIYRAKAPNLFGKVKSGNEVLWSPTRDEYPYKVIYKEVDGKDKLKVYFPTEENPILGKIRSERR</sequence>
<evidence type="ECO:0000256" key="1">
    <source>
        <dbReference type="SAM" id="MobiDB-lite"/>
    </source>
</evidence>
<organism evidence="3 4">
    <name type="scientific">Theileria orientalis</name>
    <dbReference type="NCBI Taxonomy" id="68886"/>
    <lineage>
        <taxon>Eukaryota</taxon>
        <taxon>Sar</taxon>
        <taxon>Alveolata</taxon>
        <taxon>Apicomplexa</taxon>
        <taxon>Aconoidasida</taxon>
        <taxon>Piroplasmida</taxon>
        <taxon>Theileriidae</taxon>
        <taxon>Theileria</taxon>
    </lineage>
</organism>
<dbReference type="PANTHER" id="PTHR13328">
    <property type="entry name" value="NEGATIVE ELONGATION FACTOR A NELF-A"/>
    <property type="match status" value="1"/>
</dbReference>
<accession>A0A976QQ49</accession>
<evidence type="ECO:0000313" key="3">
    <source>
        <dbReference type="EMBL" id="UKJ88548.1"/>
    </source>
</evidence>
<evidence type="ECO:0000256" key="2">
    <source>
        <dbReference type="SAM" id="SignalP"/>
    </source>
</evidence>
<feature type="chain" id="PRO_5037100831" evidence="2">
    <location>
        <begin position="26"/>
        <end position="1719"/>
    </location>
</feature>
<feature type="compositionally biased region" description="Polar residues" evidence="1">
    <location>
        <begin position="796"/>
        <end position="809"/>
    </location>
</feature>
<protein>
    <submittedName>
        <fullName evidence="3">Uncharacterized protein</fullName>
    </submittedName>
</protein>
<feature type="signal peptide" evidence="2">
    <location>
        <begin position="1"/>
        <end position="25"/>
    </location>
</feature>
<dbReference type="OrthoDB" id="10386037at2759"/>
<feature type="compositionally biased region" description="Acidic residues" evidence="1">
    <location>
        <begin position="269"/>
        <end position="281"/>
    </location>
</feature>
<feature type="region of interest" description="Disordered" evidence="1">
    <location>
        <begin position="32"/>
        <end position="491"/>
    </location>
</feature>
<proteinExistence type="predicted"/>
<feature type="compositionally biased region" description="Low complexity" evidence="1">
    <location>
        <begin position="193"/>
        <end position="202"/>
    </location>
</feature>
<feature type="region of interest" description="Disordered" evidence="1">
    <location>
        <begin position="768"/>
        <end position="815"/>
    </location>
</feature>
<dbReference type="PANTHER" id="PTHR13328:SF4">
    <property type="entry name" value="NEGATIVE ELONGATION FACTOR A"/>
    <property type="match status" value="1"/>
</dbReference>
<feature type="compositionally biased region" description="Low complexity" evidence="1">
    <location>
        <begin position="107"/>
        <end position="120"/>
    </location>
</feature>
<feature type="region of interest" description="Disordered" evidence="1">
    <location>
        <begin position="715"/>
        <end position="736"/>
    </location>
</feature>
<feature type="region of interest" description="Disordered" evidence="1">
    <location>
        <begin position="951"/>
        <end position="995"/>
    </location>
</feature>